<evidence type="ECO:0000256" key="2">
    <source>
        <dbReference type="ARBA" id="ARBA00022857"/>
    </source>
</evidence>
<dbReference type="PANTHER" id="PTHR43963:SF6">
    <property type="entry name" value="CHAIN DEHYDROGENASE FAMILY PROTEIN, PUTATIVE (AFU_ORTHOLOGUE AFUA_3G15350)-RELATED"/>
    <property type="match status" value="1"/>
</dbReference>
<protein>
    <submittedName>
        <fullName evidence="4">16447_t:CDS:1</fullName>
    </submittedName>
</protein>
<evidence type="ECO:0000313" key="4">
    <source>
        <dbReference type="EMBL" id="CAG8621107.1"/>
    </source>
</evidence>
<comment type="similarity">
    <text evidence="1">Belongs to the short-chain dehydrogenases/reductases (SDR) family.</text>
</comment>
<keyword evidence="2" id="KW-0521">NADP</keyword>
<dbReference type="OrthoDB" id="9876299at2759"/>
<keyword evidence="3" id="KW-0560">Oxidoreductase</keyword>
<organism evidence="4 5">
    <name type="scientific">Racocetra fulgida</name>
    <dbReference type="NCBI Taxonomy" id="60492"/>
    <lineage>
        <taxon>Eukaryota</taxon>
        <taxon>Fungi</taxon>
        <taxon>Fungi incertae sedis</taxon>
        <taxon>Mucoromycota</taxon>
        <taxon>Glomeromycotina</taxon>
        <taxon>Glomeromycetes</taxon>
        <taxon>Diversisporales</taxon>
        <taxon>Gigasporaceae</taxon>
        <taxon>Racocetra</taxon>
    </lineage>
</organism>
<dbReference type="PANTHER" id="PTHR43963">
    <property type="entry name" value="CARBONYL REDUCTASE 1-RELATED"/>
    <property type="match status" value="1"/>
</dbReference>
<name>A0A9N9D0T5_9GLOM</name>
<dbReference type="Gene3D" id="3.40.50.720">
    <property type="entry name" value="NAD(P)-binding Rossmann-like Domain"/>
    <property type="match status" value="2"/>
</dbReference>
<dbReference type="EMBL" id="CAJVPZ010010591">
    <property type="protein sequence ID" value="CAG8621107.1"/>
    <property type="molecule type" value="Genomic_DNA"/>
</dbReference>
<dbReference type="AlphaFoldDB" id="A0A9N9D0T5"/>
<evidence type="ECO:0000256" key="3">
    <source>
        <dbReference type="ARBA" id="ARBA00023002"/>
    </source>
</evidence>
<reference evidence="4" key="1">
    <citation type="submission" date="2021-06" db="EMBL/GenBank/DDBJ databases">
        <authorList>
            <person name="Kallberg Y."/>
            <person name="Tangrot J."/>
            <person name="Rosling A."/>
        </authorList>
    </citation>
    <scope>NUCLEOTIDE SEQUENCE</scope>
    <source>
        <strain evidence="4">IN212</strain>
    </source>
</reference>
<dbReference type="SUPFAM" id="SSF51735">
    <property type="entry name" value="NAD(P)-binding Rossmann-fold domains"/>
    <property type="match status" value="1"/>
</dbReference>
<dbReference type="GO" id="GO:0016491">
    <property type="term" value="F:oxidoreductase activity"/>
    <property type="evidence" value="ECO:0007669"/>
    <property type="project" value="UniProtKB-KW"/>
</dbReference>
<gene>
    <name evidence="4" type="ORF">RFULGI_LOCUS7361</name>
</gene>
<evidence type="ECO:0000313" key="5">
    <source>
        <dbReference type="Proteomes" id="UP000789396"/>
    </source>
</evidence>
<accession>A0A9N9D0T5</accession>
<comment type="caution">
    <text evidence="4">The sequence shown here is derived from an EMBL/GenBank/DDBJ whole genome shotgun (WGS) entry which is preliminary data.</text>
</comment>
<dbReference type="InterPro" id="IPR036291">
    <property type="entry name" value="NAD(P)-bd_dom_sf"/>
</dbReference>
<proteinExistence type="inferred from homology"/>
<sequence>MQNKGIGYAVVRNLALNYANSSPSQPLTILLTARNPTLGQSSIDKLREELKPNILVEDGGKVDLKFLRLDIADEQSIKEAKEIIEKDYLATNFYGTLNVFNALYPLVRPNGRIINVSSKAGKLSVLSSALQQEFLKEDLDMEGLIKLMKRFE</sequence>
<keyword evidence="5" id="KW-1185">Reference proteome</keyword>
<dbReference type="Proteomes" id="UP000789396">
    <property type="component" value="Unassembled WGS sequence"/>
</dbReference>
<evidence type="ECO:0000256" key="1">
    <source>
        <dbReference type="ARBA" id="ARBA00006484"/>
    </source>
</evidence>
<feature type="non-terminal residue" evidence="4">
    <location>
        <position position="152"/>
    </location>
</feature>